<keyword evidence="5 9" id="KW-0520">NAD</keyword>
<dbReference type="Gene3D" id="3.90.228.10">
    <property type="match status" value="1"/>
</dbReference>
<evidence type="ECO:0000256" key="5">
    <source>
        <dbReference type="ARBA" id="ARBA00023027"/>
    </source>
</evidence>
<dbReference type="InterPro" id="IPR018123">
    <property type="entry name" value="WWE-dom_subgr"/>
</dbReference>
<dbReference type="CDD" id="cd01439">
    <property type="entry name" value="TCCD_inducible_PARP_like"/>
    <property type="match status" value="1"/>
</dbReference>
<evidence type="ECO:0000256" key="4">
    <source>
        <dbReference type="ARBA" id="ARBA00022679"/>
    </source>
</evidence>
<dbReference type="InterPro" id="IPR035979">
    <property type="entry name" value="RBD_domain_sf"/>
</dbReference>
<evidence type="ECO:0000313" key="16">
    <source>
        <dbReference type="RefSeq" id="XP_033789908.1"/>
    </source>
</evidence>
<dbReference type="RefSeq" id="XP_033789906.1">
    <property type="nucleotide sequence ID" value="XM_033934015.1"/>
</dbReference>
<keyword evidence="13" id="KW-1185">Reference proteome</keyword>
<dbReference type="CDD" id="cd12547">
    <property type="entry name" value="RRM1_2_PAR10"/>
    <property type="match status" value="2"/>
</dbReference>
<dbReference type="InterPro" id="IPR000504">
    <property type="entry name" value="RRM_dom"/>
</dbReference>
<dbReference type="GO" id="GO:1990404">
    <property type="term" value="F:NAD+-protein mono-ADP-ribosyltransferase activity"/>
    <property type="evidence" value="ECO:0007669"/>
    <property type="project" value="TreeGrafter"/>
</dbReference>
<dbReference type="InterPro" id="IPR034464">
    <property type="entry name" value="PAR10_RRM1_2"/>
</dbReference>
<dbReference type="GO" id="GO:0005634">
    <property type="term" value="C:nucleus"/>
    <property type="evidence" value="ECO:0007669"/>
    <property type="project" value="UniProtKB-SubCell"/>
</dbReference>
<dbReference type="SMART" id="SM00726">
    <property type="entry name" value="UIM"/>
    <property type="match status" value="3"/>
</dbReference>
<dbReference type="GO" id="GO:0008270">
    <property type="term" value="F:zinc ion binding"/>
    <property type="evidence" value="ECO:0007669"/>
    <property type="project" value="InterPro"/>
</dbReference>
<keyword evidence="3 9" id="KW-0328">Glycosyltransferase</keyword>
<evidence type="ECO:0000256" key="1">
    <source>
        <dbReference type="ARBA" id="ARBA00004123"/>
    </source>
</evidence>
<sequence>MEEVPSPRAVLVVDELPEEIELDFLVLYFENERRSGGGPVRSCKQRGRSVLLEFEHQDDAERVLSKTDHILQNVQLQVRRAAPSDPRRVLLKGLNPRTSPELLEMYIENMTKRKSGEFEIIRSFAGDQALIQLQEPLDDEEMQSLEERLRHRKLDGESVEMERLPRTEKVLLRNLSPLISQDLLELYFESKRSGGGNVREVKLLLGERGAAIVAFQDWQAVERVLKREHRLQDHRLHVSPYYDFLQLQEELLAQDPAQPLPALHQDAAVPESTFLNITEPVKLQLLIRSPVLQELRAAFPDVTLETDENGVQICGTDAVRRRELQNRLLEFLRGIVQAHVPMEAQAVTLLQRTDVQEQLEQLLKQRQLVATCEASECVLTLSAASGPALSQARSLLLAALCEFSVPVSDDHVEILSSQEWQKLQETLSCCSVTLAEAGDCVKVITLKNFVQENTEKLQGFLVDQALHETVVPMEPSVLSYLQLYYHEVLQDLTVTIIPLEGEDISGFRISGDPLACQTAAELLRTLIGSLISHPVSLRLAGVSRFLSDERGQQLLRQVESRFQCVIAGRMQWTPLDTEHDLDSQNPLMASPNFERNSLPCTYIRKDPEITLNNVSVPDLEKIKNFVATIKMEDEMSEPSSLTGSTGHREPSALLTQGAASEPLTNAWEEETKDLDLYTDQIASEAPASDLNPEVASKEMFPLDSGKEWNNLADCGQDDDKDLERAIQLSLAHNARVDDLEEEAQLLFAIQRSMDVRTQSLEEEDEEVRKVLEISLQSYQQEACLPSALQGDGLEVALEASIKDAMQDGSEAQLTIISSKDCDMDEIAAHLQQEIHSRVKEERVENGCLQQLPKQYQTYLTYLQRKHAVHISLDCSTATIHGFLEYPIYASRDLMRLLNRVLQEKQEELQKGVHWVWYKQPTRAVPYPAAASTFIEQAWRQQNKQLDIFFDNKPYTIDFERMEEYSLGTGQTVAIQRVASTSSILPEEGLSETEQQVELQPVDESTEEYRQVVRPFYDTMEDFQNKIKIIKVERLSNTLLYKQYRLKKQCMVGAGCQQPVERRLYHGTSEASSREICHYGFNRSFCGKNATLYGQGAYFAAKSVMSVQDFYSPRSPEGNKYIFVVKVLTGDFTAGSPDLKVPPLKENSLHLLRYDSVVDNITNPTIFVIFNDTQAYPEYLITCQRI</sequence>
<evidence type="ECO:0000256" key="6">
    <source>
        <dbReference type="ARBA" id="ARBA00023242"/>
    </source>
</evidence>
<dbReference type="InterPro" id="IPR037197">
    <property type="entry name" value="WWE_dom_sf"/>
</dbReference>
<dbReference type="SUPFAM" id="SSF56399">
    <property type="entry name" value="ADP-ribosylation"/>
    <property type="match status" value="1"/>
</dbReference>
<dbReference type="SUPFAM" id="SSF54928">
    <property type="entry name" value="RNA-binding domain, RBD"/>
    <property type="match status" value="1"/>
</dbReference>
<evidence type="ECO:0000313" key="13">
    <source>
        <dbReference type="Proteomes" id="UP000515159"/>
    </source>
</evidence>
<dbReference type="GeneID" id="117355454"/>
<gene>
    <name evidence="14 15 16" type="primary">PARP10</name>
</gene>
<dbReference type="SMART" id="SM00678">
    <property type="entry name" value="WWE"/>
    <property type="match status" value="1"/>
</dbReference>
<dbReference type="InterPro" id="IPR052056">
    <property type="entry name" value="Mono-ARTD/PARP"/>
</dbReference>
<dbReference type="SUPFAM" id="SSF117839">
    <property type="entry name" value="WWE domain"/>
    <property type="match status" value="1"/>
</dbReference>
<dbReference type="SMART" id="SM00360">
    <property type="entry name" value="RRM"/>
    <property type="match status" value="2"/>
</dbReference>
<dbReference type="Pfam" id="PF00644">
    <property type="entry name" value="PARP"/>
    <property type="match status" value="1"/>
</dbReference>
<dbReference type="CTD" id="84875"/>
<dbReference type="PROSITE" id="PS51059">
    <property type="entry name" value="PARP_CATALYTIC"/>
    <property type="match status" value="1"/>
</dbReference>
<evidence type="ECO:0000313" key="15">
    <source>
        <dbReference type="RefSeq" id="XP_033789907.1"/>
    </source>
</evidence>
<keyword evidence="6" id="KW-0539">Nucleus</keyword>
<evidence type="ECO:0000256" key="9">
    <source>
        <dbReference type="RuleBase" id="RU362114"/>
    </source>
</evidence>
<dbReference type="PROSITE" id="PS50102">
    <property type="entry name" value="RRM"/>
    <property type="match status" value="1"/>
</dbReference>
<comment type="subcellular location">
    <subcellularLocation>
        <location evidence="1">Nucleus</location>
    </subcellularLocation>
</comment>
<evidence type="ECO:0000256" key="3">
    <source>
        <dbReference type="ARBA" id="ARBA00022676"/>
    </source>
</evidence>
<dbReference type="PANTHER" id="PTHR14453:SF94">
    <property type="entry name" value="PROTEIN MONO-ADP-RIBOSYLTRANSFERASE PARP10"/>
    <property type="match status" value="1"/>
</dbReference>
<dbReference type="Proteomes" id="UP000515159">
    <property type="component" value="Chromosome 2"/>
</dbReference>
<dbReference type="FunFam" id="3.90.228.10:FF:000008">
    <property type="entry name" value="Poly [ADP-ribose] polymerase"/>
    <property type="match status" value="1"/>
</dbReference>
<dbReference type="InterPro" id="IPR012317">
    <property type="entry name" value="Poly(ADP-ribose)pol_cat_dom"/>
</dbReference>
<evidence type="ECO:0000313" key="14">
    <source>
        <dbReference type="RefSeq" id="XP_033789906.1"/>
    </source>
</evidence>
<feature type="domain" description="RRM" evidence="10">
    <location>
        <begin position="168"/>
        <end position="243"/>
    </location>
</feature>
<dbReference type="Pfam" id="PF23085">
    <property type="entry name" value="RRM_PARP14_3"/>
    <property type="match status" value="2"/>
</dbReference>
<organism evidence="13 14">
    <name type="scientific">Geotrypetes seraphini</name>
    <name type="common">Gaboon caecilian</name>
    <name type="synonym">Caecilia seraphini</name>
    <dbReference type="NCBI Taxonomy" id="260995"/>
    <lineage>
        <taxon>Eukaryota</taxon>
        <taxon>Metazoa</taxon>
        <taxon>Chordata</taxon>
        <taxon>Craniata</taxon>
        <taxon>Vertebrata</taxon>
        <taxon>Euteleostomi</taxon>
        <taxon>Amphibia</taxon>
        <taxon>Gymnophiona</taxon>
        <taxon>Geotrypetes</taxon>
    </lineage>
</organism>
<name>A0A6P8QTN9_GEOSA</name>
<feature type="domain" description="WWE" evidence="11">
    <location>
        <begin position="900"/>
        <end position="976"/>
    </location>
</feature>
<dbReference type="AlphaFoldDB" id="A0A6P8QTN9"/>
<dbReference type="RefSeq" id="XP_033789908.1">
    <property type="nucleotide sequence ID" value="XM_033934017.1"/>
</dbReference>
<dbReference type="Pfam" id="PF02825">
    <property type="entry name" value="WWE"/>
    <property type="match status" value="1"/>
</dbReference>
<dbReference type="RefSeq" id="XP_033789907.1">
    <property type="nucleotide sequence ID" value="XM_033934016.1"/>
</dbReference>
<dbReference type="PROSITE" id="PS50918">
    <property type="entry name" value="WWE"/>
    <property type="match status" value="1"/>
</dbReference>
<dbReference type="GO" id="GO:0003723">
    <property type="term" value="F:RNA binding"/>
    <property type="evidence" value="ECO:0007669"/>
    <property type="project" value="UniProtKB-UniRule"/>
</dbReference>
<dbReference type="Gene3D" id="3.30.70.330">
    <property type="match status" value="2"/>
</dbReference>
<dbReference type="EC" id="2.4.2.-" evidence="9"/>
<evidence type="ECO:0000259" key="11">
    <source>
        <dbReference type="PROSITE" id="PS50918"/>
    </source>
</evidence>
<dbReference type="UniPathway" id="UPA00143"/>
<evidence type="ECO:0000256" key="7">
    <source>
        <dbReference type="ARBA" id="ARBA00024347"/>
    </source>
</evidence>
<dbReference type="InterPro" id="IPR004170">
    <property type="entry name" value="WWE_dom"/>
</dbReference>
<protein>
    <recommendedName>
        <fullName evidence="9">Poly [ADP-ribose] polymerase</fullName>
        <shortName evidence="9">PARP</shortName>
        <ecNumber evidence="9">2.4.2.-</ecNumber>
    </recommendedName>
</protein>
<comment type="pathway">
    <text evidence="2">Protein modification; protein ubiquitination.</text>
</comment>
<dbReference type="GO" id="GO:0003714">
    <property type="term" value="F:transcription corepressor activity"/>
    <property type="evidence" value="ECO:0007669"/>
    <property type="project" value="TreeGrafter"/>
</dbReference>
<dbReference type="InterPro" id="IPR003903">
    <property type="entry name" value="UIM_dom"/>
</dbReference>
<evidence type="ECO:0000256" key="8">
    <source>
        <dbReference type="PROSITE-ProRule" id="PRU00176"/>
    </source>
</evidence>
<dbReference type="OrthoDB" id="6133115at2759"/>
<dbReference type="GO" id="GO:0003950">
    <property type="term" value="F:NAD+ poly-ADP-ribosyltransferase activity"/>
    <property type="evidence" value="ECO:0007669"/>
    <property type="project" value="UniProtKB-UniRule"/>
</dbReference>
<dbReference type="PANTHER" id="PTHR14453">
    <property type="entry name" value="PARP/ZINC FINGER CCCH TYPE DOMAIN CONTAINING PROTEIN"/>
    <property type="match status" value="1"/>
</dbReference>
<dbReference type="Gene3D" id="3.30.720.50">
    <property type="match status" value="1"/>
</dbReference>
<dbReference type="GO" id="GO:0016567">
    <property type="term" value="P:protein ubiquitination"/>
    <property type="evidence" value="ECO:0007669"/>
    <property type="project" value="UniProtKB-UniPathway"/>
</dbReference>
<evidence type="ECO:0000259" key="12">
    <source>
        <dbReference type="PROSITE" id="PS51059"/>
    </source>
</evidence>
<evidence type="ECO:0000256" key="2">
    <source>
        <dbReference type="ARBA" id="ARBA00004906"/>
    </source>
</evidence>
<accession>A0A6P8QTN9</accession>
<dbReference type="InterPro" id="IPR012677">
    <property type="entry name" value="Nucleotide-bd_a/b_plait_sf"/>
</dbReference>
<reference evidence="14 15" key="1">
    <citation type="submission" date="2025-04" db="UniProtKB">
        <authorList>
            <consortium name="RefSeq"/>
        </authorList>
    </citation>
    <scope>IDENTIFICATION</scope>
</reference>
<dbReference type="KEGG" id="gsh:117355454"/>
<dbReference type="GO" id="GO:0070212">
    <property type="term" value="P:protein poly-ADP-ribosylation"/>
    <property type="evidence" value="ECO:0007669"/>
    <property type="project" value="TreeGrafter"/>
</dbReference>
<evidence type="ECO:0000259" key="10">
    <source>
        <dbReference type="PROSITE" id="PS50102"/>
    </source>
</evidence>
<comment type="similarity">
    <text evidence="7">Belongs to the ARTD/PARP family.</text>
</comment>
<keyword evidence="4 9" id="KW-0808">Transferase</keyword>
<keyword evidence="8" id="KW-0694">RNA-binding</keyword>
<dbReference type="GO" id="GO:0005737">
    <property type="term" value="C:cytoplasm"/>
    <property type="evidence" value="ECO:0007669"/>
    <property type="project" value="TreeGrafter"/>
</dbReference>
<feature type="domain" description="PARP catalytic" evidence="12">
    <location>
        <begin position="984"/>
        <end position="1185"/>
    </location>
</feature>
<dbReference type="GO" id="GO:0010629">
    <property type="term" value="P:negative regulation of gene expression"/>
    <property type="evidence" value="ECO:0007669"/>
    <property type="project" value="TreeGrafter"/>
</dbReference>
<proteinExistence type="inferred from homology"/>
<dbReference type="Gene3D" id="6.10.140.100">
    <property type="match status" value="1"/>
</dbReference>